<feature type="signal peptide" evidence="1">
    <location>
        <begin position="1"/>
        <end position="19"/>
    </location>
</feature>
<dbReference type="Proteomes" id="UP001179361">
    <property type="component" value="Unassembled WGS sequence"/>
</dbReference>
<evidence type="ECO:0000313" key="2">
    <source>
        <dbReference type="EMBL" id="MCD2518902.1"/>
    </source>
</evidence>
<sequence>MRTLILALMLACAACTTQAQDPSRTLPSKDVVAPAAPAGDTLARIRAMTADATCTEHGQCRTVAIGANPCGGPQEYLPYSMTRTDEKALLELAQRHKAERQAQNQNSGMASICRYLPDPGAVCSAGACQLGASSPAPR</sequence>
<proteinExistence type="predicted"/>
<feature type="chain" id="PRO_5045955216" description="DUF4189 domain-containing protein" evidence="1">
    <location>
        <begin position="20"/>
        <end position="138"/>
    </location>
</feature>
<name>A0ABS8QD01_9BURK</name>
<evidence type="ECO:0008006" key="4">
    <source>
        <dbReference type="Google" id="ProtNLM"/>
    </source>
</evidence>
<gene>
    <name evidence="2" type="ORF">LQ564_21620</name>
</gene>
<evidence type="ECO:0000256" key="1">
    <source>
        <dbReference type="SAM" id="SignalP"/>
    </source>
</evidence>
<organism evidence="2 3">
    <name type="scientific">Massilia phyllostachyos</name>
    <dbReference type="NCBI Taxonomy" id="2898585"/>
    <lineage>
        <taxon>Bacteria</taxon>
        <taxon>Pseudomonadati</taxon>
        <taxon>Pseudomonadota</taxon>
        <taxon>Betaproteobacteria</taxon>
        <taxon>Burkholderiales</taxon>
        <taxon>Oxalobacteraceae</taxon>
        <taxon>Telluria group</taxon>
        <taxon>Massilia</taxon>
    </lineage>
</organism>
<evidence type="ECO:0000313" key="3">
    <source>
        <dbReference type="Proteomes" id="UP001179361"/>
    </source>
</evidence>
<dbReference type="RefSeq" id="WP_231060172.1">
    <property type="nucleotide sequence ID" value="NZ_JAJNOC010000009.1"/>
</dbReference>
<keyword evidence="1" id="KW-0732">Signal</keyword>
<accession>A0ABS8QD01</accession>
<comment type="caution">
    <text evidence="2">The sequence shown here is derived from an EMBL/GenBank/DDBJ whole genome shotgun (WGS) entry which is preliminary data.</text>
</comment>
<dbReference type="EMBL" id="JAJNOC010000009">
    <property type="protein sequence ID" value="MCD2518902.1"/>
    <property type="molecule type" value="Genomic_DNA"/>
</dbReference>
<keyword evidence="3" id="KW-1185">Reference proteome</keyword>
<protein>
    <recommendedName>
        <fullName evidence="4">DUF4189 domain-containing protein</fullName>
    </recommendedName>
</protein>
<reference evidence="2" key="1">
    <citation type="submission" date="2021-11" db="EMBL/GenBank/DDBJ databases">
        <title>The complete genome of Massilia sp sp. G4R7.</title>
        <authorList>
            <person name="Liu L."/>
            <person name="Yue J."/>
            <person name="Yuan J."/>
            <person name="Yang F."/>
            <person name="Li L."/>
        </authorList>
    </citation>
    <scope>NUCLEOTIDE SEQUENCE</scope>
    <source>
        <strain evidence="2">G4R7</strain>
    </source>
</reference>